<evidence type="ECO:0000256" key="5">
    <source>
        <dbReference type="HAMAP-Rule" id="MF_00223"/>
    </source>
</evidence>
<dbReference type="InterPro" id="IPR018234">
    <property type="entry name" value="GTP_CycHdrlase_I_CS"/>
</dbReference>
<comment type="catalytic activity">
    <reaction evidence="1 5">
        <text>GTP + H2O = 7,8-dihydroneopterin 3'-triphosphate + formate + H(+)</text>
        <dbReference type="Rhea" id="RHEA:17473"/>
        <dbReference type="ChEBI" id="CHEBI:15377"/>
        <dbReference type="ChEBI" id="CHEBI:15378"/>
        <dbReference type="ChEBI" id="CHEBI:15740"/>
        <dbReference type="ChEBI" id="CHEBI:37565"/>
        <dbReference type="ChEBI" id="CHEBI:58462"/>
        <dbReference type="EC" id="3.5.4.16"/>
    </reaction>
</comment>
<reference evidence="7 8" key="1">
    <citation type="submission" date="2018-06" db="EMBL/GenBank/DDBJ databases">
        <title>Extensive metabolic versatility and redundancy in microbially diverse, dynamic hydrothermal sediments.</title>
        <authorList>
            <person name="Dombrowski N."/>
            <person name="Teske A."/>
            <person name="Baker B.J."/>
        </authorList>
    </citation>
    <scope>NUCLEOTIDE SEQUENCE [LARGE SCALE GENOMIC DNA]</scope>
    <source>
        <strain evidence="7">B36_G15</strain>
    </source>
</reference>
<evidence type="ECO:0000313" key="7">
    <source>
        <dbReference type="EMBL" id="RKX69879.1"/>
    </source>
</evidence>
<dbReference type="EMBL" id="QNBE01000062">
    <property type="protein sequence ID" value="RKX69879.1"/>
    <property type="molecule type" value="Genomic_DNA"/>
</dbReference>
<dbReference type="GO" id="GO:0006730">
    <property type="term" value="P:one-carbon metabolic process"/>
    <property type="evidence" value="ECO:0007669"/>
    <property type="project" value="UniProtKB-UniRule"/>
</dbReference>
<dbReference type="GO" id="GO:0005737">
    <property type="term" value="C:cytoplasm"/>
    <property type="evidence" value="ECO:0007669"/>
    <property type="project" value="TreeGrafter"/>
</dbReference>
<dbReference type="PROSITE" id="PS00860">
    <property type="entry name" value="GTP_CYCLOHYDROL_1_2"/>
    <property type="match status" value="1"/>
</dbReference>
<dbReference type="GO" id="GO:0046654">
    <property type="term" value="P:tetrahydrofolate biosynthetic process"/>
    <property type="evidence" value="ECO:0007669"/>
    <property type="project" value="UniProtKB-UniRule"/>
</dbReference>
<dbReference type="Pfam" id="PF01227">
    <property type="entry name" value="GTP_cyclohydroI"/>
    <property type="match status" value="1"/>
</dbReference>
<dbReference type="InterPro" id="IPR001474">
    <property type="entry name" value="GTP_CycHdrlase_I"/>
</dbReference>
<keyword evidence="5" id="KW-0547">Nucleotide-binding</keyword>
<keyword evidence="4 5" id="KW-0378">Hydrolase</keyword>
<dbReference type="Proteomes" id="UP000268469">
    <property type="component" value="Unassembled WGS sequence"/>
</dbReference>
<comment type="caution">
    <text evidence="7">The sequence shown here is derived from an EMBL/GenBank/DDBJ whole genome shotgun (WGS) entry which is preliminary data.</text>
</comment>
<accession>A0A660SGC8</accession>
<dbReference type="NCBIfam" id="TIGR00063">
    <property type="entry name" value="folE"/>
    <property type="match status" value="1"/>
</dbReference>
<dbReference type="FunFam" id="3.30.1130.10:FF:000001">
    <property type="entry name" value="GTP cyclohydrolase 1"/>
    <property type="match status" value="1"/>
</dbReference>
<dbReference type="AlphaFoldDB" id="A0A660SGC8"/>
<evidence type="ECO:0000256" key="2">
    <source>
        <dbReference type="ARBA" id="ARBA00005080"/>
    </source>
</evidence>
<keyword evidence="5" id="KW-0342">GTP-binding</keyword>
<keyword evidence="3 5" id="KW-0554">One-carbon metabolism</keyword>
<dbReference type="SUPFAM" id="SSF55620">
    <property type="entry name" value="Tetrahydrobiopterin biosynthesis enzymes-like"/>
    <property type="match status" value="1"/>
</dbReference>
<dbReference type="InterPro" id="IPR020602">
    <property type="entry name" value="GTP_CycHdrlase_I_dom"/>
</dbReference>
<dbReference type="GO" id="GO:0005525">
    <property type="term" value="F:GTP binding"/>
    <property type="evidence" value="ECO:0007669"/>
    <property type="project" value="UniProtKB-KW"/>
</dbReference>
<keyword evidence="5" id="KW-0479">Metal-binding</keyword>
<dbReference type="HAMAP" id="MF_00223">
    <property type="entry name" value="FolE"/>
    <property type="match status" value="1"/>
</dbReference>
<keyword evidence="5" id="KW-0862">Zinc</keyword>
<dbReference type="UniPathway" id="UPA00848">
    <property type="reaction ID" value="UER00151"/>
</dbReference>
<dbReference type="Gene3D" id="1.10.286.10">
    <property type="match status" value="1"/>
</dbReference>
<dbReference type="InterPro" id="IPR043134">
    <property type="entry name" value="GTP-CH-I_N"/>
</dbReference>
<dbReference type="InterPro" id="IPR043133">
    <property type="entry name" value="GTP-CH-I_C/QueF"/>
</dbReference>
<dbReference type="PANTHER" id="PTHR11109:SF7">
    <property type="entry name" value="GTP CYCLOHYDROLASE 1"/>
    <property type="match status" value="1"/>
</dbReference>
<feature type="domain" description="GTP cyclohydrolase I" evidence="6">
    <location>
        <begin position="6"/>
        <end position="182"/>
    </location>
</feature>
<dbReference type="PROSITE" id="PS00859">
    <property type="entry name" value="GTP_CYCLOHYDROL_1_1"/>
    <property type="match status" value="1"/>
</dbReference>
<dbReference type="GO" id="GO:0008270">
    <property type="term" value="F:zinc ion binding"/>
    <property type="evidence" value="ECO:0007669"/>
    <property type="project" value="UniProtKB-UniRule"/>
</dbReference>
<name>A0A660SGC8_UNCW3</name>
<evidence type="ECO:0000256" key="3">
    <source>
        <dbReference type="ARBA" id="ARBA00022563"/>
    </source>
</evidence>
<dbReference type="PANTHER" id="PTHR11109">
    <property type="entry name" value="GTP CYCLOHYDROLASE I"/>
    <property type="match status" value="1"/>
</dbReference>
<evidence type="ECO:0000313" key="8">
    <source>
        <dbReference type="Proteomes" id="UP000268469"/>
    </source>
</evidence>
<dbReference type="NCBIfam" id="NF006826">
    <property type="entry name" value="PRK09347.1-3"/>
    <property type="match status" value="1"/>
</dbReference>
<dbReference type="GO" id="GO:0006729">
    <property type="term" value="P:tetrahydrobiopterin biosynthetic process"/>
    <property type="evidence" value="ECO:0007669"/>
    <property type="project" value="TreeGrafter"/>
</dbReference>
<dbReference type="FunFam" id="1.10.286.10:FF:000001">
    <property type="entry name" value="GTP cyclohydrolase 1"/>
    <property type="match status" value="1"/>
</dbReference>
<dbReference type="NCBIfam" id="NF006825">
    <property type="entry name" value="PRK09347.1-2"/>
    <property type="match status" value="1"/>
</dbReference>
<dbReference type="EC" id="3.5.4.16" evidence="5"/>
<organism evidence="7 8">
    <name type="scientific">candidate division WOR-3 bacterium</name>
    <dbReference type="NCBI Taxonomy" id="2052148"/>
    <lineage>
        <taxon>Bacteria</taxon>
        <taxon>Bacteria division WOR-3</taxon>
    </lineage>
</organism>
<comment type="pathway">
    <text evidence="2 5">Cofactor biosynthesis; 7,8-dihydroneopterin triphosphate biosynthesis; 7,8-dihydroneopterin triphosphate from GTP: step 1/1.</text>
</comment>
<feature type="binding site" evidence="5">
    <location>
        <position position="147"/>
    </location>
    <ligand>
        <name>Zn(2+)</name>
        <dbReference type="ChEBI" id="CHEBI:29105"/>
    </ligand>
</feature>
<feature type="binding site" evidence="5">
    <location>
        <position position="75"/>
    </location>
    <ligand>
        <name>Zn(2+)</name>
        <dbReference type="ChEBI" id="CHEBI:29105"/>
    </ligand>
</feature>
<evidence type="ECO:0000256" key="1">
    <source>
        <dbReference type="ARBA" id="ARBA00001052"/>
    </source>
</evidence>
<evidence type="ECO:0000259" key="6">
    <source>
        <dbReference type="Pfam" id="PF01227"/>
    </source>
</evidence>
<evidence type="ECO:0000256" key="4">
    <source>
        <dbReference type="ARBA" id="ARBA00022801"/>
    </source>
</evidence>
<dbReference type="GO" id="GO:0003934">
    <property type="term" value="F:GTP cyclohydrolase I activity"/>
    <property type="evidence" value="ECO:0007669"/>
    <property type="project" value="UniProtKB-UniRule"/>
</dbReference>
<protein>
    <recommendedName>
        <fullName evidence="5">GTP cyclohydrolase 1</fullName>
        <ecNumber evidence="5">3.5.4.16</ecNumber>
    </recommendedName>
    <alternativeName>
        <fullName evidence="5">GTP cyclohydrolase I</fullName>
        <shortName evidence="5">GTP-CH-I</shortName>
    </alternativeName>
</protein>
<comment type="similarity">
    <text evidence="5">Belongs to the GTP cyclohydrolase I family.</text>
</comment>
<dbReference type="Gene3D" id="3.30.1130.10">
    <property type="match status" value="1"/>
</dbReference>
<proteinExistence type="inferred from homology"/>
<gene>
    <name evidence="5 7" type="primary">folE</name>
    <name evidence="7" type="ORF">DRP53_06860</name>
</gene>
<feature type="binding site" evidence="5">
    <location>
        <position position="78"/>
    </location>
    <ligand>
        <name>Zn(2+)</name>
        <dbReference type="ChEBI" id="CHEBI:29105"/>
    </ligand>
</feature>
<comment type="subunit">
    <text evidence="5">Homopolymer.</text>
</comment>
<sequence>MDLKRIERAIVEILIAIGEDPTREGLKQTPRRIARLYKEIFSGINTDPKKVMKVYRVKNQEEMIIIKDIPFYSMCEHHLLPFFGKAHIVYIPKKNRITGFSNLVQVVETLARRPQIQERLTSQIADLIMARLQPMGLLVVIEAEQLCLSMTGVKKPGHLTVTSAIRGVMRHPATRNEALSLLKKERKD</sequence>